<sequence length="82" mass="9726">MSKKRRIRRLAARKETPSKLNPIIKRYLSLISISIGALMGIIVWLIFFRCKSEHCPNHFNPIPYMVVFGFNTWIIANYIFRK</sequence>
<proteinExistence type="predicted"/>
<keyword evidence="1" id="KW-0812">Transmembrane</keyword>
<organism evidence="2">
    <name type="scientific">uncultured Dysgonomonas sp</name>
    <dbReference type="NCBI Taxonomy" id="206096"/>
    <lineage>
        <taxon>Bacteria</taxon>
        <taxon>Pseudomonadati</taxon>
        <taxon>Bacteroidota</taxon>
        <taxon>Bacteroidia</taxon>
        <taxon>Bacteroidales</taxon>
        <taxon>Dysgonomonadaceae</taxon>
        <taxon>Dysgonomonas</taxon>
        <taxon>environmental samples</taxon>
    </lineage>
</organism>
<name>A0A212JP43_9BACT</name>
<gene>
    <name evidence="2" type="ORF">KL86DYS2_11981</name>
</gene>
<reference evidence="2" key="1">
    <citation type="submission" date="2016-04" db="EMBL/GenBank/DDBJ databases">
        <authorList>
            <person name="Evans L.H."/>
            <person name="Alamgir A."/>
            <person name="Owens N."/>
            <person name="Weber N.D."/>
            <person name="Virtaneva K."/>
            <person name="Barbian K."/>
            <person name="Babar A."/>
            <person name="Rosenke K."/>
        </authorList>
    </citation>
    <scope>NUCLEOTIDE SEQUENCE</scope>
    <source>
        <strain evidence="2">86-2</strain>
    </source>
</reference>
<protein>
    <submittedName>
        <fullName evidence="2">Uncharacterized protein</fullName>
    </submittedName>
</protein>
<evidence type="ECO:0000256" key="1">
    <source>
        <dbReference type="SAM" id="Phobius"/>
    </source>
</evidence>
<dbReference type="EMBL" id="FLUL01000001">
    <property type="protein sequence ID" value="SBW01182.1"/>
    <property type="molecule type" value="Genomic_DNA"/>
</dbReference>
<feature type="transmembrane region" description="Helical" evidence="1">
    <location>
        <begin position="62"/>
        <end position="80"/>
    </location>
</feature>
<dbReference type="RefSeq" id="WP_006801094.1">
    <property type="nucleotide sequence ID" value="NZ_CABQQB010000008.1"/>
</dbReference>
<evidence type="ECO:0000313" key="2">
    <source>
        <dbReference type="EMBL" id="SBW01182.1"/>
    </source>
</evidence>
<accession>A0A212JP43</accession>
<feature type="transmembrane region" description="Helical" evidence="1">
    <location>
        <begin position="27"/>
        <end position="47"/>
    </location>
</feature>
<dbReference type="AlphaFoldDB" id="A0A212JP43"/>
<keyword evidence="1" id="KW-1133">Transmembrane helix</keyword>
<keyword evidence="1" id="KW-0472">Membrane</keyword>